<accession>A0AAV4DD69</accession>
<dbReference type="EMBL" id="BLXT01007756">
    <property type="protein sequence ID" value="GFO42183.1"/>
    <property type="molecule type" value="Genomic_DNA"/>
</dbReference>
<organism evidence="1 2">
    <name type="scientific">Plakobranchus ocellatus</name>
    <dbReference type="NCBI Taxonomy" id="259542"/>
    <lineage>
        <taxon>Eukaryota</taxon>
        <taxon>Metazoa</taxon>
        <taxon>Spiralia</taxon>
        <taxon>Lophotrochozoa</taxon>
        <taxon>Mollusca</taxon>
        <taxon>Gastropoda</taxon>
        <taxon>Heterobranchia</taxon>
        <taxon>Euthyneura</taxon>
        <taxon>Panpulmonata</taxon>
        <taxon>Sacoglossa</taxon>
        <taxon>Placobranchoidea</taxon>
        <taxon>Plakobranchidae</taxon>
        <taxon>Plakobranchus</taxon>
    </lineage>
</organism>
<name>A0AAV4DD69_9GAST</name>
<sequence>MLDIKSLALPRLYRHSKQKPSLNSNMNFLRPNIRFRNVTDCLTNVHKFENPAQNTCSSPKKLQILLGSDEIHGFGYVGCESSPAKTTNDGCFLHH</sequence>
<evidence type="ECO:0000313" key="1">
    <source>
        <dbReference type="EMBL" id="GFO42183.1"/>
    </source>
</evidence>
<reference evidence="1 2" key="1">
    <citation type="journal article" date="2021" name="Elife">
        <title>Chloroplast acquisition without the gene transfer in kleptoplastic sea slugs, Plakobranchus ocellatus.</title>
        <authorList>
            <person name="Maeda T."/>
            <person name="Takahashi S."/>
            <person name="Yoshida T."/>
            <person name="Shimamura S."/>
            <person name="Takaki Y."/>
            <person name="Nagai Y."/>
            <person name="Toyoda A."/>
            <person name="Suzuki Y."/>
            <person name="Arimoto A."/>
            <person name="Ishii H."/>
            <person name="Satoh N."/>
            <person name="Nishiyama T."/>
            <person name="Hasebe M."/>
            <person name="Maruyama T."/>
            <person name="Minagawa J."/>
            <person name="Obokata J."/>
            <person name="Shigenobu S."/>
        </authorList>
    </citation>
    <scope>NUCLEOTIDE SEQUENCE [LARGE SCALE GENOMIC DNA]</scope>
</reference>
<protein>
    <submittedName>
        <fullName evidence="1">Uncharacterized protein</fullName>
    </submittedName>
</protein>
<comment type="caution">
    <text evidence="1">The sequence shown here is derived from an EMBL/GenBank/DDBJ whole genome shotgun (WGS) entry which is preliminary data.</text>
</comment>
<keyword evidence="2" id="KW-1185">Reference proteome</keyword>
<gene>
    <name evidence="1" type="ORF">PoB_006868800</name>
</gene>
<dbReference type="Proteomes" id="UP000735302">
    <property type="component" value="Unassembled WGS sequence"/>
</dbReference>
<evidence type="ECO:0000313" key="2">
    <source>
        <dbReference type="Proteomes" id="UP000735302"/>
    </source>
</evidence>
<dbReference type="AlphaFoldDB" id="A0AAV4DD69"/>
<proteinExistence type="predicted"/>